<dbReference type="PANTHER" id="PTHR45818">
    <property type="entry name" value="PROTEIN VAV"/>
    <property type="match status" value="1"/>
</dbReference>
<sequence>MQRILEYHLLLDGLTTDEHHEEYVELKRAHEAILDIAGYINQAHRHVEHLNVINNLQDNIVDWEHEPVIKLSNYGNLIKDAELKIKAHDDQKTRNRYGVLF</sequence>
<dbReference type="Gene3D" id="2.30.29.30">
    <property type="entry name" value="Pleckstrin-homology domain (PH domain)/Phosphotyrosine-binding domain (PTB)"/>
    <property type="match status" value="1"/>
</dbReference>
<proteinExistence type="predicted"/>
<protein>
    <recommendedName>
        <fullName evidence="1">DH domain-containing protein</fullName>
    </recommendedName>
</protein>
<reference evidence="2" key="1">
    <citation type="submission" date="2022-01" db="EMBL/GenBank/DDBJ databases">
        <authorList>
            <person name="King R."/>
        </authorList>
    </citation>
    <scope>NUCLEOTIDE SEQUENCE</scope>
</reference>
<dbReference type="Proteomes" id="UP001152799">
    <property type="component" value="Chromosome 6"/>
</dbReference>
<name>A0A9N9MTD2_9CUCU</name>
<dbReference type="OrthoDB" id="5340910at2759"/>
<dbReference type="EMBL" id="OU892282">
    <property type="protein sequence ID" value="CAG9770575.1"/>
    <property type="molecule type" value="Genomic_DNA"/>
</dbReference>
<organism evidence="2 3">
    <name type="scientific">Ceutorhynchus assimilis</name>
    <name type="common">cabbage seed weevil</name>
    <dbReference type="NCBI Taxonomy" id="467358"/>
    <lineage>
        <taxon>Eukaryota</taxon>
        <taxon>Metazoa</taxon>
        <taxon>Ecdysozoa</taxon>
        <taxon>Arthropoda</taxon>
        <taxon>Hexapoda</taxon>
        <taxon>Insecta</taxon>
        <taxon>Pterygota</taxon>
        <taxon>Neoptera</taxon>
        <taxon>Endopterygota</taxon>
        <taxon>Coleoptera</taxon>
        <taxon>Polyphaga</taxon>
        <taxon>Cucujiformia</taxon>
        <taxon>Curculionidae</taxon>
        <taxon>Ceutorhynchinae</taxon>
        <taxon>Ceutorhynchus</taxon>
    </lineage>
</organism>
<dbReference type="InterPro" id="IPR011993">
    <property type="entry name" value="PH-like_dom_sf"/>
</dbReference>
<gene>
    <name evidence="2" type="ORF">CEUTPL_LOCUS11027</name>
</gene>
<evidence type="ECO:0000259" key="1">
    <source>
        <dbReference type="PROSITE" id="PS50010"/>
    </source>
</evidence>
<dbReference type="AlphaFoldDB" id="A0A9N9MTD2"/>
<dbReference type="SUPFAM" id="SSF48065">
    <property type="entry name" value="DBL homology domain (DH-domain)"/>
    <property type="match status" value="1"/>
</dbReference>
<dbReference type="PROSITE" id="PS50010">
    <property type="entry name" value="DH_2"/>
    <property type="match status" value="1"/>
</dbReference>
<dbReference type="InterPro" id="IPR035899">
    <property type="entry name" value="DBL_dom_sf"/>
</dbReference>
<evidence type="ECO:0000313" key="2">
    <source>
        <dbReference type="EMBL" id="CAG9770575.1"/>
    </source>
</evidence>
<accession>A0A9N9MTD2</accession>
<keyword evidence="3" id="KW-1185">Reference proteome</keyword>
<dbReference type="PANTHER" id="PTHR45818:SF3">
    <property type="entry name" value="PROTEIN VAV"/>
    <property type="match status" value="1"/>
</dbReference>
<dbReference type="GO" id="GO:0005085">
    <property type="term" value="F:guanyl-nucleotide exchange factor activity"/>
    <property type="evidence" value="ECO:0007669"/>
    <property type="project" value="InterPro"/>
</dbReference>
<dbReference type="InterPro" id="IPR000219">
    <property type="entry name" value="DH_dom"/>
</dbReference>
<feature type="domain" description="DH" evidence="1">
    <location>
        <begin position="1"/>
        <end position="43"/>
    </location>
</feature>
<dbReference type="Gene3D" id="1.20.900.10">
    <property type="entry name" value="Dbl homology (DH) domain"/>
    <property type="match status" value="1"/>
</dbReference>
<dbReference type="GO" id="GO:0005737">
    <property type="term" value="C:cytoplasm"/>
    <property type="evidence" value="ECO:0007669"/>
    <property type="project" value="TreeGrafter"/>
</dbReference>
<evidence type="ECO:0000313" key="3">
    <source>
        <dbReference type="Proteomes" id="UP001152799"/>
    </source>
</evidence>
<dbReference type="GO" id="GO:0016477">
    <property type="term" value="P:cell migration"/>
    <property type="evidence" value="ECO:0007669"/>
    <property type="project" value="TreeGrafter"/>
</dbReference>